<sequence>MTKVLRVDDKEECGTDRKHYDCRDSDFKFVGCCSHNPCIKPRGWRDDPVTSDLSSWPTSDMSDTETNSFEDIPTGNIVSLADGVVSEVPETSFSRRKFSASLTMSDDEETSSPDRHTAPSTTKTDSGITHTVSNPNKVTITNRRTTFISQAPSTPTGFMTSVTSAGTDQFPFPTGSFDGTATSLPTETSTSGTSLDDNNNAGSPSIGLVVGAAIGGIAFLALIIGAVVCIRRRKAKQMEFPNTPYYLEEKADKSLLSRMLSRKSTRRSEDPFAPFGGRIDRVDNHLRPPSGTFEMDGADNVVHELPAVTFSDAREKESQPDHGAAAVSGYSAQTAYPTANGSCIDPRANLNATLEDRQQKQFVNHWNQYRTLGENMNQQQPG</sequence>
<accession>A0A366REA0</accession>
<evidence type="ECO:0000256" key="2">
    <source>
        <dbReference type="SAM" id="Phobius"/>
    </source>
</evidence>
<keyword evidence="2" id="KW-1133">Transmembrane helix</keyword>
<dbReference type="EMBL" id="QKXC01000165">
    <property type="protein sequence ID" value="RBR14640.1"/>
    <property type="molecule type" value="Genomic_DNA"/>
</dbReference>
<keyword evidence="2" id="KW-0812">Transmembrane</keyword>
<organism evidence="3 4">
    <name type="scientific">Fusarium coffeatum</name>
    <dbReference type="NCBI Taxonomy" id="231269"/>
    <lineage>
        <taxon>Eukaryota</taxon>
        <taxon>Fungi</taxon>
        <taxon>Dikarya</taxon>
        <taxon>Ascomycota</taxon>
        <taxon>Pezizomycotina</taxon>
        <taxon>Sordariomycetes</taxon>
        <taxon>Hypocreomycetidae</taxon>
        <taxon>Hypocreales</taxon>
        <taxon>Nectriaceae</taxon>
        <taxon>Fusarium</taxon>
        <taxon>Fusarium incarnatum-equiseti species complex</taxon>
    </lineage>
</organism>
<dbReference type="RefSeq" id="XP_031014180.1">
    <property type="nucleotide sequence ID" value="XM_031161758.1"/>
</dbReference>
<evidence type="ECO:0000313" key="4">
    <source>
        <dbReference type="Proteomes" id="UP000253153"/>
    </source>
</evidence>
<keyword evidence="4" id="KW-1185">Reference proteome</keyword>
<evidence type="ECO:0000256" key="1">
    <source>
        <dbReference type="SAM" id="MobiDB-lite"/>
    </source>
</evidence>
<feature type="compositionally biased region" description="Polar residues" evidence="1">
    <location>
        <begin position="177"/>
        <end position="200"/>
    </location>
</feature>
<gene>
    <name evidence="3" type="ORF">FIESC28_07618</name>
</gene>
<feature type="compositionally biased region" description="Polar residues" evidence="1">
    <location>
        <begin position="51"/>
        <end position="69"/>
    </location>
</feature>
<dbReference type="GeneID" id="41997054"/>
<feature type="region of interest" description="Disordered" evidence="1">
    <location>
        <begin position="50"/>
        <end position="70"/>
    </location>
</feature>
<dbReference type="OrthoDB" id="5431298at2759"/>
<reference evidence="3 4" key="1">
    <citation type="submission" date="2018-06" db="EMBL/GenBank/DDBJ databases">
        <title>Fusarium incarnatum-equiseti species complex species 28.</title>
        <authorList>
            <person name="Gardiner D.M."/>
        </authorList>
    </citation>
    <scope>NUCLEOTIDE SEQUENCE [LARGE SCALE GENOMIC DNA]</scope>
    <source>
        <strain evidence="3 4">FIESC_28</strain>
    </source>
</reference>
<feature type="region of interest" description="Disordered" evidence="1">
    <location>
        <begin position="99"/>
        <end position="200"/>
    </location>
</feature>
<evidence type="ECO:0008006" key="5">
    <source>
        <dbReference type="Google" id="ProtNLM"/>
    </source>
</evidence>
<name>A0A366REA0_9HYPO</name>
<feature type="transmembrane region" description="Helical" evidence="2">
    <location>
        <begin position="206"/>
        <end position="230"/>
    </location>
</feature>
<protein>
    <recommendedName>
        <fullName evidence="5">Mid2 domain-containing protein</fullName>
    </recommendedName>
</protein>
<comment type="caution">
    <text evidence="3">The sequence shown here is derived from an EMBL/GenBank/DDBJ whole genome shotgun (WGS) entry which is preliminary data.</text>
</comment>
<proteinExistence type="predicted"/>
<dbReference type="Proteomes" id="UP000253153">
    <property type="component" value="Unassembled WGS sequence"/>
</dbReference>
<evidence type="ECO:0000313" key="3">
    <source>
        <dbReference type="EMBL" id="RBR14640.1"/>
    </source>
</evidence>
<feature type="region of interest" description="Disordered" evidence="1">
    <location>
        <begin position="262"/>
        <end position="284"/>
    </location>
</feature>
<feature type="compositionally biased region" description="Polar residues" evidence="1">
    <location>
        <begin position="118"/>
        <end position="167"/>
    </location>
</feature>
<keyword evidence="2" id="KW-0472">Membrane</keyword>
<dbReference type="AlphaFoldDB" id="A0A366REA0"/>